<protein>
    <submittedName>
        <fullName evidence="2">Uncharacterized protein</fullName>
    </submittedName>
</protein>
<dbReference type="EMBL" id="BMJV01000001">
    <property type="protein sequence ID" value="GGG62436.1"/>
    <property type="molecule type" value="Genomic_DNA"/>
</dbReference>
<comment type="caution">
    <text evidence="2">The sequence shown here is derived from an EMBL/GenBank/DDBJ whole genome shotgun (WGS) entry which is preliminary data.</text>
</comment>
<proteinExistence type="predicted"/>
<dbReference type="Proteomes" id="UP000617145">
    <property type="component" value="Unassembled WGS sequence"/>
</dbReference>
<name>A0A8J3EF19_9RHOB</name>
<sequence length="39" mass="4097">MTLKMHGSPASAKGKQGLTGGAARQKLLCLLEEALVEEE</sequence>
<dbReference type="AlphaFoldDB" id="A0A8J3EF19"/>
<evidence type="ECO:0000313" key="2">
    <source>
        <dbReference type="EMBL" id="GGG62436.1"/>
    </source>
</evidence>
<keyword evidence="3" id="KW-1185">Reference proteome</keyword>
<gene>
    <name evidence="2" type="ORF">GCM10011415_05890</name>
</gene>
<accession>A0A8J3EF19</accession>
<organism evidence="2 3">
    <name type="scientific">Salipiger pallidus</name>
    <dbReference type="NCBI Taxonomy" id="1775170"/>
    <lineage>
        <taxon>Bacteria</taxon>
        <taxon>Pseudomonadati</taxon>
        <taxon>Pseudomonadota</taxon>
        <taxon>Alphaproteobacteria</taxon>
        <taxon>Rhodobacterales</taxon>
        <taxon>Roseobacteraceae</taxon>
        <taxon>Salipiger</taxon>
    </lineage>
</organism>
<feature type="region of interest" description="Disordered" evidence="1">
    <location>
        <begin position="1"/>
        <end position="20"/>
    </location>
</feature>
<reference evidence="2" key="1">
    <citation type="journal article" date="2014" name="Int. J. Syst. Evol. Microbiol.">
        <title>Complete genome sequence of Corynebacterium casei LMG S-19264T (=DSM 44701T), isolated from a smear-ripened cheese.</title>
        <authorList>
            <consortium name="US DOE Joint Genome Institute (JGI-PGF)"/>
            <person name="Walter F."/>
            <person name="Albersmeier A."/>
            <person name="Kalinowski J."/>
            <person name="Ruckert C."/>
        </authorList>
    </citation>
    <scope>NUCLEOTIDE SEQUENCE</scope>
    <source>
        <strain evidence="2">CGMCC 1.15762</strain>
    </source>
</reference>
<evidence type="ECO:0000256" key="1">
    <source>
        <dbReference type="SAM" id="MobiDB-lite"/>
    </source>
</evidence>
<reference evidence="2" key="2">
    <citation type="submission" date="2020-09" db="EMBL/GenBank/DDBJ databases">
        <authorList>
            <person name="Sun Q."/>
            <person name="Zhou Y."/>
        </authorList>
    </citation>
    <scope>NUCLEOTIDE SEQUENCE</scope>
    <source>
        <strain evidence="2">CGMCC 1.15762</strain>
    </source>
</reference>
<evidence type="ECO:0000313" key="3">
    <source>
        <dbReference type="Proteomes" id="UP000617145"/>
    </source>
</evidence>